<dbReference type="Proteomes" id="UP001234178">
    <property type="component" value="Unassembled WGS sequence"/>
</dbReference>
<evidence type="ECO:0000313" key="2">
    <source>
        <dbReference type="EMBL" id="KAK4028648.1"/>
    </source>
</evidence>
<feature type="region of interest" description="Disordered" evidence="1">
    <location>
        <begin position="1"/>
        <end position="41"/>
    </location>
</feature>
<proteinExistence type="predicted"/>
<sequence length="189" mass="21719">MDLNSHRSSSESSSSSSTSQLFSASDSSAEEKSKKKFNHRSNYLASPKSEMKCLMKKFSKKPALKIALKDEKDLLQKIFSASGLGLRCDVKFRCNGSPNNVFCVFKRTFPRLNEIDQFYICTKLQRLSRQLPMKHYTTPTAHLLKRGIQYDLSEEMVDIYEKNVPITLWSSHIDLCTEKRKTCQDKTVM</sequence>
<comment type="caution">
    <text evidence="2">The sequence shown here is derived from an EMBL/GenBank/DDBJ whole genome shotgun (WGS) entry which is preliminary data.</text>
</comment>
<name>A0ABR0AU52_9CRUS</name>
<keyword evidence="3" id="KW-1185">Reference proteome</keyword>
<organism evidence="2 3">
    <name type="scientific">Daphnia magna</name>
    <dbReference type="NCBI Taxonomy" id="35525"/>
    <lineage>
        <taxon>Eukaryota</taxon>
        <taxon>Metazoa</taxon>
        <taxon>Ecdysozoa</taxon>
        <taxon>Arthropoda</taxon>
        <taxon>Crustacea</taxon>
        <taxon>Branchiopoda</taxon>
        <taxon>Diplostraca</taxon>
        <taxon>Cladocera</taxon>
        <taxon>Anomopoda</taxon>
        <taxon>Daphniidae</taxon>
        <taxon>Daphnia</taxon>
    </lineage>
</organism>
<feature type="compositionally biased region" description="Low complexity" evidence="1">
    <location>
        <begin position="10"/>
        <end position="27"/>
    </location>
</feature>
<evidence type="ECO:0000256" key="1">
    <source>
        <dbReference type="SAM" id="MobiDB-lite"/>
    </source>
</evidence>
<dbReference type="EMBL" id="JAOYFB010000039">
    <property type="protein sequence ID" value="KAK4028648.1"/>
    <property type="molecule type" value="Genomic_DNA"/>
</dbReference>
<gene>
    <name evidence="2" type="ORF">OUZ56_021652</name>
</gene>
<accession>A0ABR0AU52</accession>
<evidence type="ECO:0000313" key="3">
    <source>
        <dbReference type="Proteomes" id="UP001234178"/>
    </source>
</evidence>
<reference evidence="2 3" key="1">
    <citation type="journal article" date="2023" name="Nucleic Acids Res.">
        <title>The hologenome of Daphnia magna reveals possible DNA methylation and microbiome-mediated evolution of the host genome.</title>
        <authorList>
            <person name="Chaturvedi A."/>
            <person name="Li X."/>
            <person name="Dhandapani V."/>
            <person name="Marshall H."/>
            <person name="Kissane S."/>
            <person name="Cuenca-Cambronero M."/>
            <person name="Asole G."/>
            <person name="Calvet F."/>
            <person name="Ruiz-Romero M."/>
            <person name="Marangio P."/>
            <person name="Guigo R."/>
            <person name="Rago D."/>
            <person name="Mirbahai L."/>
            <person name="Eastwood N."/>
            <person name="Colbourne J.K."/>
            <person name="Zhou J."/>
            <person name="Mallon E."/>
            <person name="Orsini L."/>
        </authorList>
    </citation>
    <scope>NUCLEOTIDE SEQUENCE [LARGE SCALE GENOMIC DNA]</scope>
    <source>
        <strain evidence="2">LRV0_1</strain>
    </source>
</reference>
<protein>
    <submittedName>
        <fullName evidence="2">Uncharacterized protein</fullName>
    </submittedName>
</protein>